<evidence type="ECO:0000256" key="11">
    <source>
        <dbReference type="ARBA" id="ARBA00023204"/>
    </source>
</evidence>
<evidence type="ECO:0000313" key="17">
    <source>
        <dbReference type="Proteomes" id="UP000823616"/>
    </source>
</evidence>
<dbReference type="EMBL" id="JADIMS010000066">
    <property type="protein sequence ID" value="MBO8450265.1"/>
    <property type="molecule type" value="Genomic_DNA"/>
</dbReference>
<comment type="caution">
    <text evidence="16">The sequence shown here is derived from an EMBL/GenBank/DDBJ whole genome shotgun (WGS) entry which is preliminary data.</text>
</comment>
<comment type="catalytic activity">
    <reaction evidence="12 13">
        <text>Endonucleolytic cleavage at a junction such as a reciprocal single-stranded crossover between two homologous DNA duplexes (Holliday junction).</text>
        <dbReference type="EC" id="3.1.21.10"/>
    </reaction>
</comment>
<dbReference type="Gene3D" id="3.30.420.10">
    <property type="entry name" value="Ribonuclease H-like superfamily/Ribonuclease H"/>
    <property type="match status" value="1"/>
</dbReference>
<protein>
    <recommendedName>
        <fullName evidence="13 14">Crossover junction endodeoxyribonuclease RuvC</fullName>
        <ecNumber evidence="13 14">3.1.21.10</ecNumber>
    </recommendedName>
    <alternativeName>
        <fullName evidence="13">Holliday junction nuclease RuvC</fullName>
    </alternativeName>
    <alternativeName>
        <fullName evidence="13">Holliday junction resolvase RuvC</fullName>
    </alternativeName>
</protein>
<dbReference type="PANTHER" id="PTHR30194">
    <property type="entry name" value="CROSSOVER JUNCTION ENDODEOXYRIBONUCLEASE RUVC"/>
    <property type="match status" value="1"/>
</dbReference>
<dbReference type="Pfam" id="PF02075">
    <property type="entry name" value="RuvC"/>
    <property type="match status" value="1"/>
</dbReference>
<accession>A0A9D9ENM6</accession>
<evidence type="ECO:0000256" key="12">
    <source>
        <dbReference type="ARBA" id="ARBA00029354"/>
    </source>
</evidence>
<proteinExistence type="inferred from homology"/>
<comment type="similarity">
    <text evidence="1 13">Belongs to the RuvC family.</text>
</comment>
<dbReference type="NCBIfam" id="TIGR00228">
    <property type="entry name" value="ruvC"/>
    <property type="match status" value="1"/>
</dbReference>
<dbReference type="InterPro" id="IPR012337">
    <property type="entry name" value="RNaseH-like_sf"/>
</dbReference>
<dbReference type="HAMAP" id="MF_00034">
    <property type="entry name" value="RuvC"/>
    <property type="match status" value="1"/>
</dbReference>
<evidence type="ECO:0000256" key="2">
    <source>
        <dbReference type="ARBA" id="ARBA00022490"/>
    </source>
</evidence>
<evidence type="ECO:0000256" key="7">
    <source>
        <dbReference type="ARBA" id="ARBA00022801"/>
    </source>
</evidence>
<dbReference type="SUPFAM" id="SSF53098">
    <property type="entry name" value="Ribonuclease H-like"/>
    <property type="match status" value="1"/>
</dbReference>
<feature type="active site" evidence="13">
    <location>
        <position position="104"/>
    </location>
</feature>
<evidence type="ECO:0000256" key="10">
    <source>
        <dbReference type="ARBA" id="ARBA00023172"/>
    </source>
</evidence>
<keyword evidence="9 13" id="KW-0238">DNA-binding</keyword>
<keyword evidence="3 13" id="KW-0540">Nuclease</keyword>
<evidence type="ECO:0000313" key="16">
    <source>
        <dbReference type="EMBL" id="MBO8450265.1"/>
    </source>
</evidence>
<keyword evidence="10 13" id="KW-0233">DNA recombination</keyword>
<evidence type="ECO:0000256" key="13">
    <source>
        <dbReference type="HAMAP-Rule" id="MF_00034"/>
    </source>
</evidence>
<keyword evidence="7 13" id="KW-0378">Hydrolase</keyword>
<feature type="binding site" evidence="13">
    <location>
        <position position="44"/>
    </location>
    <ligand>
        <name>Mg(2+)</name>
        <dbReference type="ChEBI" id="CHEBI:18420"/>
        <label>1</label>
    </ligand>
</feature>
<evidence type="ECO:0000256" key="8">
    <source>
        <dbReference type="ARBA" id="ARBA00022842"/>
    </source>
</evidence>
<feature type="binding site" evidence="13">
    <location>
        <position position="104"/>
    </location>
    <ligand>
        <name>Mg(2+)</name>
        <dbReference type="ChEBI" id="CHEBI:18420"/>
        <label>2</label>
    </ligand>
</feature>
<comment type="cofactor">
    <cofactor evidence="13">
        <name>Mg(2+)</name>
        <dbReference type="ChEBI" id="CHEBI:18420"/>
    </cofactor>
    <text evidence="13">Binds 2 Mg(2+) ion per subunit.</text>
</comment>
<dbReference type="GO" id="GO:0006281">
    <property type="term" value="P:DNA repair"/>
    <property type="evidence" value="ECO:0007669"/>
    <property type="project" value="UniProtKB-UniRule"/>
</dbReference>
<dbReference type="Proteomes" id="UP000823616">
    <property type="component" value="Unassembled WGS sequence"/>
</dbReference>
<dbReference type="AlphaFoldDB" id="A0A9D9ENM6"/>
<dbReference type="GO" id="GO:0005737">
    <property type="term" value="C:cytoplasm"/>
    <property type="evidence" value="ECO:0007669"/>
    <property type="project" value="UniProtKB-SubCell"/>
</dbReference>
<dbReference type="NCBIfam" id="NF000711">
    <property type="entry name" value="PRK00039.2-1"/>
    <property type="match status" value="1"/>
</dbReference>
<gene>
    <name evidence="13 16" type="primary">ruvC</name>
    <name evidence="16" type="ORF">IAA96_04080</name>
</gene>
<dbReference type="GO" id="GO:0048476">
    <property type="term" value="C:Holliday junction resolvase complex"/>
    <property type="evidence" value="ECO:0007669"/>
    <property type="project" value="UniProtKB-UniRule"/>
</dbReference>
<dbReference type="FunFam" id="3.30.420.10:FF:000002">
    <property type="entry name" value="Crossover junction endodeoxyribonuclease RuvC"/>
    <property type="match status" value="1"/>
</dbReference>
<evidence type="ECO:0000256" key="3">
    <source>
        <dbReference type="ARBA" id="ARBA00022722"/>
    </source>
</evidence>
<keyword evidence="8 13" id="KW-0460">Magnesium</keyword>
<name>A0A9D9ENM6_9SPIR</name>
<keyword evidence="11 13" id="KW-0234">DNA repair</keyword>
<evidence type="ECO:0000256" key="15">
    <source>
        <dbReference type="SAM" id="MobiDB-lite"/>
    </source>
</evidence>
<evidence type="ECO:0000256" key="14">
    <source>
        <dbReference type="NCBIfam" id="TIGR00228"/>
    </source>
</evidence>
<feature type="region of interest" description="Disordered" evidence="15">
    <location>
        <begin position="1"/>
        <end position="30"/>
    </location>
</feature>
<feature type="active site" evidence="13">
    <location>
        <position position="44"/>
    </location>
</feature>
<feature type="active site" evidence="13">
    <location>
        <position position="177"/>
    </location>
</feature>
<evidence type="ECO:0000256" key="9">
    <source>
        <dbReference type="ARBA" id="ARBA00023125"/>
    </source>
</evidence>
<organism evidence="16 17">
    <name type="scientific">Candidatus Avitreponema avistercoris</name>
    <dbReference type="NCBI Taxonomy" id="2840705"/>
    <lineage>
        <taxon>Bacteria</taxon>
        <taxon>Pseudomonadati</taxon>
        <taxon>Spirochaetota</taxon>
        <taxon>Spirochaetia</taxon>
        <taxon>Spirochaetales</taxon>
        <taxon>Candidatus Avitreponema</taxon>
    </lineage>
</organism>
<dbReference type="PANTHER" id="PTHR30194:SF3">
    <property type="entry name" value="CROSSOVER JUNCTION ENDODEOXYRIBONUCLEASE RUVC"/>
    <property type="match status" value="1"/>
</dbReference>
<dbReference type="InterPro" id="IPR002176">
    <property type="entry name" value="X-over_junc_endoDNase_RuvC"/>
</dbReference>
<comment type="subunit">
    <text evidence="13">Homodimer which binds Holliday junction (HJ) DNA. The HJ becomes 2-fold symmetrical on binding to RuvC with unstacked arms; it has a different conformation from HJ DNA in complex with RuvA. In the full resolvosome a probable DNA-RuvA(4)-RuvB(12)-RuvC(2) complex forms which resolves the HJ.</text>
</comment>
<evidence type="ECO:0000256" key="1">
    <source>
        <dbReference type="ARBA" id="ARBA00009518"/>
    </source>
</evidence>
<sequence>MCRTCIPILTSQRDSRPTEPPAAEASGADKDASRFPVRRILGIDPGLASCGYGIIEVCRSRCRLVEYGVIETSAGMSHALRLLSIYKEISRVVESFSPTEAGMEALYFARNVSSALGVAEARGVLSLCLAEHGILPAEYPPNTIKQAVSGTARAGKRSVQEAVRLLLGLREIPRPDHAADALAAAITHMHACPLPVFSGGG</sequence>
<dbReference type="GO" id="GO:0003677">
    <property type="term" value="F:DNA binding"/>
    <property type="evidence" value="ECO:0007669"/>
    <property type="project" value="UniProtKB-KW"/>
</dbReference>
<dbReference type="GO" id="GO:0006310">
    <property type="term" value="P:DNA recombination"/>
    <property type="evidence" value="ECO:0007669"/>
    <property type="project" value="UniProtKB-UniRule"/>
</dbReference>
<comment type="function">
    <text evidence="13">The RuvA-RuvB-RuvC complex processes Holliday junction (HJ) DNA during genetic recombination and DNA repair. Endonuclease that resolves HJ intermediates. Cleaves cruciform DNA by making single-stranded nicks across the HJ at symmetrical positions within the homologous arms, yielding a 5'-phosphate and a 3'-hydroxyl group; requires a central core of homology in the junction. The consensus cleavage sequence is 5'-(A/T)TT(C/G)-3'. Cleavage occurs on the 3'-side of the TT dinucleotide at the point of strand exchange. HJ branch migration catalyzed by RuvA-RuvB allows RuvC to scan DNA until it finds its consensus sequence, where it cleaves and resolves the cruciform DNA.</text>
</comment>
<dbReference type="EC" id="3.1.21.10" evidence="13 14"/>
<evidence type="ECO:0000256" key="6">
    <source>
        <dbReference type="ARBA" id="ARBA00022763"/>
    </source>
</evidence>
<evidence type="ECO:0000256" key="5">
    <source>
        <dbReference type="ARBA" id="ARBA00022759"/>
    </source>
</evidence>
<feature type="binding site" evidence="13">
    <location>
        <position position="177"/>
    </location>
    <ligand>
        <name>Mg(2+)</name>
        <dbReference type="ChEBI" id="CHEBI:18420"/>
        <label>1</label>
    </ligand>
</feature>
<comment type="subcellular location">
    <subcellularLocation>
        <location evidence="13">Cytoplasm</location>
    </subcellularLocation>
</comment>
<keyword evidence="5 13" id="KW-0255">Endonuclease</keyword>
<dbReference type="InterPro" id="IPR036397">
    <property type="entry name" value="RNaseH_sf"/>
</dbReference>
<dbReference type="GO" id="GO:0008821">
    <property type="term" value="F:crossover junction DNA endonuclease activity"/>
    <property type="evidence" value="ECO:0007669"/>
    <property type="project" value="UniProtKB-UniRule"/>
</dbReference>
<dbReference type="PRINTS" id="PR00696">
    <property type="entry name" value="RSOLVASERUVC"/>
</dbReference>
<keyword evidence="6 13" id="KW-0227">DNA damage</keyword>
<keyword evidence="4 13" id="KW-0479">Metal-binding</keyword>
<dbReference type="CDD" id="cd16962">
    <property type="entry name" value="RuvC"/>
    <property type="match status" value="1"/>
</dbReference>
<dbReference type="GO" id="GO:0000287">
    <property type="term" value="F:magnesium ion binding"/>
    <property type="evidence" value="ECO:0007669"/>
    <property type="project" value="UniProtKB-UniRule"/>
</dbReference>
<reference evidence="16" key="2">
    <citation type="journal article" date="2021" name="PeerJ">
        <title>Extensive microbial diversity within the chicken gut microbiome revealed by metagenomics and culture.</title>
        <authorList>
            <person name="Gilroy R."/>
            <person name="Ravi A."/>
            <person name="Getino M."/>
            <person name="Pursley I."/>
            <person name="Horton D.L."/>
            <person name="Alikhan N.F."/>
            <person name="Baker D."/>
            <person name="Gharbi K."/>
            <person name="Hall N."/>
            <person name="Watson M."/>
            <person name="Adriaenssens E.M."/>
            <person name="Foster-Nyarko E."/>
            <person name="Jarju S."/>
            <person name="Secka A."/>
            <person name="Antonio M."/>
            <person name="Oren A."/>
            <person name="Chaudhuri R.R."/>
            <person name="La Ragione R."/>
            <person name="Hildebrand F."/>
            <person name="Pallen M.J."/>
        </authorList>
    </citation>
    <scope>NUCLEOTIDE SEQUENCE</scope>
    <source>
        <strain evidence="16">B3-4054</strain>
    </source>
</reference>
<evidence type="ECO:0000256" key="4">
    <source>
        <dbReference type="ARBA" id="ARBA00022723"/>
    </source>
</evidence>
<reference evidence="16" key="1">
    <citation type="submission" date="2020-10" db="EMBL/GenBank/DDBJ databases">
        <authorList>
            <person name="Gilroy R."/>
        </authorList>
    </citation>
    <scope>NUCLEOTIDE SEQUENCE</scope>
    <source>
        <strain evidence="16">B3-4054</strain>
    </source>
</reference>
<keyword evidence="2 13" id="KW-0963">Cytoplasm</keyword>